<proteinExistence type="predicted"/>
<evidence type="ECO:0000313" key="2">
    <source>
        <dbReference type="EMBL" id="KAJ7021540.1"/>
    </source>
</evidence>
<gene>
    <name evidence="2" type="ORF">C8F04DRAFT_1195303</name>
</gene>
<evidence type="ECO:0000256" key="1">
    <source>
        <dbReference type="SAM" id="MobiDB-lite"/>
    </source>
</evidence>
<comment type="caution">
    <text evidence="2">The sequence shown here is derived from an EMBL/GenBank/DDBJ whole genome shotgun (WGS) entry which is preliminary data.</text>
</comment>
<organism evidence="2 3">
    <name type="scientific">Mycena alexandri</name>
    <dbReference type="NCBI Taxonomy" id="1745969"/>
    <lineage>
        <taxon>Eukaryota</taxon>
        <taxon>Fungi</taxon>
        <taxon>Dikarya</taxon>
        <taxon>Basidiomycota</taxon>
        <taxon>Agaricomycotina</taxon>
        <taxon>Agaricomycetes</taxon>
        <taxon>Agaricomycetidae</taxon>
        <taxon>Agaricales</taxon>
        <taxon>Marasmiineae</taxon>
        <taxon>Mycenaceae</taxon>
        <taxon>Mycena</taxon>
    </lineage>
</organism>
<keyword evidence="3" id="KW-1185">Reference proteome</keyword>
<accession>A0AAD6S631</accession>
<dbReference type="AlphaFoldDB" id="A0AAD6S631"/>
<feature type="compositionally biased region" description="Gly residues" evidence="1">
    <location>
        <begin position="56"/>
        <end position="68"/>
    </location>
</feature>
<sequence length="746" mass="81230">MEAQKSPRGTQRGGKNPENAVGAPSDDNGEPSIRGYGVQNQRRRTQNASGHLDIAGTGGGASASGPGRGAQKRPWQMRKAIAGRDIAGGVLSIRRMEGREADTSGVACAVLKRPWWVREASAGLGISGSTVDRVDGGAGGGGASEPSVRGCRAQGRGCKQEGQGGRASKLEHKGTIPGLGCRETGLREAKIRLMQSGVARGKGKGRNGSGSKREGKQVKSAKNGTIDPEMLAVSASLYVRVPVAGRVKITSLTGSLLSGVSAQINVVVASGSATLTAVPNPSTGKHDLMINASAEVALIGKVTTGGPIKLLSLPENSWKKKKANTFYVYYCYDHIVRKITSSNVAAALPLFWRGIICKVLTTTSKARVQGEEECPTSVRRPAVIATRVESYDPAKLLRGRRGTIILVTVKRFPSSAKIIENLTATCRENLPRNPEGPKTDVTDFRGIFLPDLPPQLEFSKDERVCWKTREFGDPRIIEGPSVAIPEAQTLGKCPIIDAVAPRVRKKGREMGKVGGILEAIDERVKVAVCVKVERDDPEEVREKVYQLINLCADGGLQFYDQPGPGTVGGDKVRGGGVWEASEPKKPEIGQRSSRVTVLPTTAENVTKHMNYAKFGRIDSKSLSELTRMLSSDAMTRARESGNILEILLKFWSQSPQKPASRTRFGKFWPQKPEFRTRKWPILDLKNLKFWTTPWCSFPGPINTDSGVEVQKLWQIRQHVQQRRHRHFPTRERWRCSEEMSSEPSKR</sequence>
<dbReference type="EMBL" id="JARJCM010000228">
    <property type="protein sequence ID" value="KAJ7021540.1"/>
    <property type="molecule type" value="Genomic_DNA"/>
</dbReference>
<protein>
    <submittedName>
        <fullName evidence="2">Uncharacterized protein</fullName>
    </submittedName>
</protein>
<feature type="region of interest" description="Disordered" evidence="1">
    <location>
        <begin position="195"/>
        <end position="222"/>
    </location>
</feature>
<feature type="region of interest" description="Disordered" evidence="1">
    <location>
        <begin position="1"/>
        <end position="74"/>
    </location>
</feature>
<dbReference type="Proteomes" id="UP001218188">
    <property type="component" value="Unassembled WGS sequence"/>
</dbReference>
<feature type="region of interest" description="Disordered" evidence="1">
    <location>
        <begin position="135"/>
        <end position="173"/>
    </location>
</feature>
<name>A0AAD6S631_9AGAR</name>
<evidence type="ECO:0000313" key="3">
    <source>
        <dbReference type="Proteomes" id="UP001218188"/>
    </source>
</evidence>
<reference evidence="2" key="1">
    <citation type="submission" date="2023-03" db="EMBL/GenBank/DDBJ databases">
        <title>Massive genome expansion in bonnet fungi (Mycena s.s.) driven by repeated elements and novel gene families across ecological guilds.</title>
        <authorList>
            <consortium name="Lawrence Berkeley National Laboratory"/>
            <person name="Harder C.B."/>
            <person name="Miyauchi S."/>
            <person name="Viragh M."/>
            <person name="Kuo A."/>
            <person name="Thoen E."/>
            <person name="Andreopoulos B."/>
            <person name="Lu D."/>
            <person name="Skrede I."/>
            <person name="Drula E."/>
            <person name="Henrissat B."/>
            <person name="Morin E."/>
            <person name="Kohler A."/>
            <person name="Barry K."/>
            <person name="LaButti K."/>
            <person name="Morin E."/>
            <person name="Salamov A."/>
            <person name="Lipzen A."/>
            <person name="Mereny Z."/>
            <person name="Hegedus B."/>
            <person name="Baldrian P."/>
            <person name="Stursova M."/>
            <person name="Weitz H."/>
            <person name="Taylor A."/>
            <person name="Grigoriev I.V."/>
            <person name="Nagy L.G."/>
            <person name="Martin F."/>
            <person name="Kauserud H."/>
        </authorList>
    </citation>
    <scope>NUCLEOTIDE SEQUENCE</scope>
    <source>
        <strain evidence="2">CBHHK200</strain>
    </source>
</reference>